<comment type="caution">
    <text evidence="1">The sequence shown here is derived from an EMBL/GenBank/DDBJ whole genome shotgun (WGS) entry which is preliminary data.</text>
</comment>
<proteinExistence type="predicted"/>
<evidence type="ECO:0000313" key="2">
    <source>
        <dbReference type="Proteomes" id="UP000070133"/>
    </source>
</evidence>
<gene>
    <name evidence="1" type="ORF">AC578_8739</name>
</gene>
<sequence length="60" mass="6685">MPTNDRLTTPISDFGALLENAIIRPSTLDDIKASETTVMMIHKRPSAVASKEDCGLLRWR</sequence>
<keyword evidence="2" id="KW-1185">Reference proteome</keyword>
<name>A0A139HPZ8_9PEZI</name>
<protein>
    <submittedName>
        <fullName evidence="1">Uncharacterized protein</fullName>
    </submittedName>
</protein>
<reference evidence="1 2" key="1">
    <citation type="submission" date="2015-07" db="EMBL/GenBank/DDBJ databases">
        <title>Comparative genomics of the Sigatoka disease complex on banana suggests a link between parallel evolutionary changes in Pseudocercospora fijiensis and Pseudocercospora eumusae and increased virulence on the banana host.</title>
        <authorList>
            <person name="Chang T.-C."/>
            <person name="Salvucci A."/>
            <person name="Crous P.W."/>
            <person name="Stergiopoulos I."/>
        </authorList>
    </citation>
    <scope>NUCLEOTIDE SEQUENCE [LARGE SCALE GENOMIC DNA]</scope>
    <source>
        <strain evidence="1 2">CBS 114824</strain>
    </source>
</reference>
<dbReference type="EMBL" id="LFZN01000020">
    <property type="protein sequence ID" value="KXT04551.1"/>
    <property type="molecule type" value="Genomic_DNA"/>
</dbReference>
<dbReference type="AlphaFoldDB" id="A0A139HPZ8"/>
<dbReference type="Proteomes" id="UP000070133">
    <property type="component" value="Unassembled WGS sequence"/>
</dbReference>
<evidence type="ECO:0000313" key="1">
    <source>
        <dbReference type="EMBL" id="KXT04551.1"/>
    </source>
</evidence>
<organism evidence="1 2">
    <name type="scientific">Pseudocercospora eumusae</name>
    <dbReference type="NCBI Taxonomy" id="321146"/>
    <lineage>
        <taxon>Eukaryota</taxon>
        <taxon>Fungi</taxon>
        <taxon>Dikarya</taxon>
        <taxon>Ascomycota</taxon>
        <taxon>Pezizomycotina</taxon>
        <taxon>Dothideomycetes</taxon>
        <taxon>Dothideomycetidae</taxon>
        <taxon>Mycosphaerellales</taxon>
        <taxon>Mycosphaerellaceae</taxon>
        <taxon>Pseudocercospora</taxon>
    </lineage>
</organism>
<accession>A0A139HPZ8</accession>